<protein>
    <submittedName>
        <fullName evidence="2">Uncharacterized protein</fullName>
    </submittedName>
</protein>
<dbReference type="EMBL" id="MU004203">
    <property type="protein sequence ID" value="KAF2488469.1"/>
    <property type="molecule type" value="Genomic_DNA"/>
</dbReference>
<organism evidence="2 3">
    <name type="scientific">Lophium mytilinum</name>
    <dbReference type="NCBI Taxonomy" id="390894"/>
    <lineage>
        <taxon>Eukaryota</taxon>
        <taxon>Fungi</taxon>
        <taxon>Dikarya</taxon>
        <taxon>Ascomycota</taxon>
        <taxon>Pezizomycotina</taxon>
        <taxon>Dothideomycetes</taxon>
        <taxon>Pleosporomycetidae</taxon>
        <taxon>Mytilinidiales</taxon>
        <taxon>Mytilinidiaceae</taxon>
        <taxon>Lophium</taxon>
    </lineage>
</organism>
<evidence type="ECO:0000313" key="3">
    <source>
        <dbReference type="Proteomes" id="UP000799750"/>
    </source>
</evidence>
<keyword evidence="3" id="KW-1185">Reference proteome</keyword>
<evidence type="ECO:0000313" key="2">
    <source>
        <dbReference type="EMBL" id="KAF2488469.1"/>
    </source>
</evidence>
<evidence type="ECO:0000256" key="1">
    <source>
        <dbReference type="SAM" id="MobiDB-lite"/>
    </source>
</evidence>
<proteinExistence type="predicted"/>
<accession>A0A6A6Q8U3</accession>
<name>A0A6A6Q8U3_9PEZI</name>
<feature type="region of interest" description="Disordered" evidence="1">
    <location>
        <begin position="1"/>
        <end position="37"/>
    </location>
</feature>
<dbReference type="Proteomes" id="UP000799750">
    <property type="component" value="Unassembled WGS sequence"/>
</dbReference>
<feature type="compositionally biased region" description="Polar residues" evidence="1">
    <location>
        <begin position="1"/>
        <end position="23"/>
    </location>
</feature>
<dbReference type="AlphaFoldDB" id="A0A6A6Q8U3"/>
<reference evidence="2" key="1">
    <citation type="journal article" date="2020" name="Stud. Mycol.">
        <title>101 Dothideomycetes genomes: a test case for predicting lifestyles and emergence of pathogens.</title>
        <authorList>
            <person name="Haridas S."/>
            <person name="Albert R."/>
            <person name="Binder M."/>
            <person name="Bloem J."/>
            <person name="Labutti K."/>
            <person name="Salamov A."/>
            <person name="Andreopoulos B."/>
            <person name="Baker S."/>
            <person name="Barry K."/>
            <person name="Bills G."/>
            <person name="Bluhm B."/>
            <person name="Cannon C."/>
            <person name="Castanera R."/>
            <person name="Culley D."/>
            <person name="Daum C."/>
            <person name="Ezra D."/>
            <person name="Gonzalez J."/>
            <person name="Henrissat B."/>
            <person name="Kuo A."/>
            <person name="Liang C."/>
            <person name="Lipzen A."/>
            <person name="Lutzoni F."/>
            <person name="Magnuson J."/>
            <person name="Mondo S."/>
            <person name="Nolan M."/>
            <person name="Ohm R."/>
            <person name="Pangilinan J."/>
            <person name="Park H.-J."/>
            <person name="Ramirez L."/>
            <person name="Alfaro M."/>
            <person name="Sun H."/>
            <person name="Tritt A."/>
            <person name="Yoshinaga Y."/>
            <person name="Zwiers L.-H."/>
            <person name="Turgeon B."/>
            <person name="Goodwin S."/>
            <person name="Spatafora J."/>
            <person name="Crous P."/>
            <person name="Grigoriev I."/>
        </authorList>
    </citation>
    <scope>NUCLEOTIDE SEQUENCE</scope>
    <source>
        <strain evidence="2">CBS 269.34</strain>
    </source>
</reference>
<gene>
    <name evidence="2" type="ORF">BU16DRAFT_227503</name>
</gene>
<sequence length="220" mass="23420">MSSNVVQAQAQSTKGRNIQTDNDCNSRKAGKYDNNGVRRSSKLSAFNFRTGTAVGCAQARIYTPPKAPPSPPPLASLFRHSFPRRPRVRLRATQPRCPFAIGRAVPCTGELPLAICPSMEPGTSSAPKSLLPAAFPAATPASPMRGMLSSTARAKWRMWQLRCGPPWVAEAQSAAACLSIIARQLPHPATIAVGAAFLRKSSGEAISKSPVARRRCSEGG</sequence>